<proteinExistence type="predicted"/>
<organism evidence="1">
    <name type="scientific">groundwater metagenome</name>
    <dbReference type="NCBI Taxonomy" id="717931"/>
    <lineage>
        <taxon>unclassified sequences</taxon>
        <taxon>metagenomes</taxon>
        <taxon>ecological metagenomes</taxon>
    </lineage>
</organism>
<dbReference type="EMBL" id="CCXY01000182">
    <property type="protein sequence ID" value="CEG12688.1"/>
    <property type="molecule type" value="Genomic_DNA"/>
</dbReference>
<accession>A0A098E9J8</accession>
<name>A0A098E9J8_9ZZZZ</name>
<sequence length="46" mass="5329">MCEFLCGISLIYRDCVMAEDLSDPLEIKNYKNKIKIKVSIQPPKKL</sequence>
<protein>
    <submittedName>
        <fullName evidence="1">Uncharacterized protein</fullName>
    </submittedName>
</protein>
<evidence type="ECO:0000313" key="1">
    <source>
        <dbReference type="EMBL" id="CEG12688.1"/>
    </source>
</evidence>
<dbReference type="AlphaFoldDB" id="A0A098E9J8"/>
<gene>
    <name evidence="1" type="ORF">MSIBF_A2620008</name>
</gene>
<reference evidence="1" key="1">
    <citation type="submission" date="2014-09" db="EMBL/GenBank/DDBJ databases">
        <authorList>
            <person name="Probst J Alexander"/>
        </authorList>
    </citation>
    <scope>NUCLEOTIDE SEQUENCE</scope>
</reference>